<evidence type="ECO:0000259" key="2">
    <source>
        <dbReference type="Pfam" id="PF04909"/>
    </source>
</evidence>
<dbReference type="Pfam" id="PF04909">
    <property type="entry name" value="Amidohydro_2"/>
    <property type="match status" value="1"/>
</dbReference>
<sequence>MTRRDTVAVPPQRLSPLPLRRRAALALALAVSAASIAGDNDFRYSDAHLHAVDFFQQGAPLPQLLEAMDAAGIGDSMVSGMALMKKWQEDEPKRPDTYAGDDAATYWFSATDAYLAEALEALAPAQRARLRPFLCGFNPTDKNADLHLERMVALYPGLWQGIGEVITRHDDLTALTEGETPRANSEAMYRVYAFAGRHGLPVLLHSNITSKRERNPLYVGELEDALAKYRAVNVIWAHAGTSKTLHRFQGKMDFLLPELSRLLAAHDNLYVDLSWTVLRPYLLDDDDRPDPDWVALVERYPERFVIGSDALGKYQKQGEKMRAFEPFLKALPAPVARQVARDNFLGLLPGSGVSAD</sequence>
<dbReference type="EMBL" id="JAFKCZ010000013">
    <property type="protein sequence ID" value="MBN7798206.1"/>
    <property type="molecule type" value="Genomic_DNA"/>
</dbReference>
<accession>A0A939DI02</accession>
<dbReference type="AlphaFoldDB" id="A0A939DI02"/>
<keyword evidence="4" id="KW-1185">Reference proteome</keyword>
<evidence type="ECO:0000313" key="3">
    <source>
        <dbReference type="EMBL" id="MBN7798206.1"/>
    </source>
</evidence>
<keyword evidence="1" id="KW-0732">Signal</keyword>
<dbReference type="InterPro" id="IPR006680">
    <property type="entry name" value="Amidohydro-rel"/>
</dbReference>
<dbReference type="SUPFAM" id="SSF51556">
    <property type="entry name" value="Metallo-dependent hydrolases"/>
    <property type="match status" value="1"/>
</dbReference>
<gene>
    <name evidence="3" type="ORF">JYP50_16475</name>
</gene>
<evidence type="ECO:0000313" key="4">
    <source>
        <dbReference type="Proteomes" id="UP000664303"/>
    </source>
</evidence>
<name>A0A939DI02_9GAMM</name>
<dbReference type="InterPro" id="IPR032466">
    <property type="entry name" value="Metal_Hydrolase"/>
</dbReference>
<dbReference type="Gene3D" id="3.20.20.140">
    <property type="entry name" value="Metal-dependent hydrolases"/>
    <property type="match status" value="1"/>
</dbReference>
<dbReference type="GO" id="GO:0016787">
    <property type="term" value="F:hydrolase activity"/>
    <property type="evidence" value="ECO:0007669"/>
    <property type="project" value="InterPro"/>
</dbReference>
<comment type="caution">
    <text evidence="3">The sequence shown here is derived from an EMBL/GenBank/DDBJ whole genome shotgun (WGS) entry which is preliminary data.</text>
</comment>
<organism evidence="3 4">
    <name type="scientific">Parahaliea mediterranea</name>
    <dbReference type="NCBI Taxonomy" id="651086"/>
    <lineage>
        <taxon>Bacteria</taxon>
        <taxon>Pseudomonadati</taxon>
        <taxon>Pseudomonadota</taxon>
        <taxon>Gammaproteobacteria</taxon>
        <taxon>Cellvibrionales</taxon>
        <taxon>Halieaceae</taxon>
        <taxon>Parahaliea</taxon>
    </lineage>
</organism>
<feature type="domain" description="Amidohydrolase-related" evidence="2">
    <location>
        <begin position="46"/>
        <end position="343"/>
    </location>
</feature>
<dbReference type="Proteomes" id="UP000664303">
    <property type="component" value="Unassembled WGS sequence"/>
</dbReference>
<feature type="signal peptide" evidence="1">
    <location>
        <begin position="1"/>
        <end position="37"/>
    </location>
</feature>
<evidence type="ECO:0000256" key="1">
    <source>
        <dbReference type="SAM" id="SignalP"/>
    </source>
</evidence>
<reference evidence="3" key="1">
    <citation type="submission" date="2021-02" db="EMBL/GenBank/DDBJ databases">
        <title>PHA producing bacteria isolated from coastal sediment in Guangdong, Shenzhen.</title>
        <authorList>
            <person name="Zheng W."/>
            <person name="Yu S."/>
            <person name="Huang Y."/>
        </authorList>
    </citation>
    <scope>NUCLEOTIDE SEQUENCE</scope>
    <source>
        <strain evidence="3">TN14-10</strain>
    </source>
</reference>
<protein>
    <submittedName>
        <fullName evidence="3">Amidohydrolase family protein</fullName>
    </submittedName>
</protein>
<feature type="chain" id="PRO_5037557112" evidence="1">
    <location>
        <begin position="38"/>
        <end position="356"/>
    </location>
</feature>
<proteinExistence type="predicted"/>